<dbReference type="RefSeq" id="WP_052734636.1">
    <property type="nucleotide sequence ID" value="NZ_LN827929.1"/>
</dbReference>
<dbReference type="OrthoDB" id="9776368at2"/>
<accession>A0A0D6EWD1</accession>
<keyword evidence="5" id="KW-0489">Methyltransferase</keyword>
<sequence length="216" mass="23751">MEAVLFDLDGTLIDSAPQLVGALNQLRQQYDLPPIPFLVGRPYASHGAAGLLKAGFNMDKNDPLFDARVQEFLDIYKEVFNLNMQCMLGIEELINTLNLRKISWGIMTNKAKKFAQPIVSSHPLLKSAACLIAGDDVSVPKPSPEGLIKASQMLSIEPSDIIYLGDDRRDVMAANDAGMVSMAARYGYLEVGDDAKSWGAQYIIDKPSELLDYLNL</sequence>
<dbReference type="InterPro" id="IPR041492">
    <property type="entry name" value="HAD_2"/>
</dbReference>
<dbReference type="STRING" id="1581557.BN1208_0874"/>
<dbReference type="GO" id="GO:0006281">
    <property type="term" value="P:DNA repair"/>
    <property type="evidence" value="ECO:0007669"/>
    <property type="project" value="TreeGrafter"/>
</dbReference>
<dbReference type="SFLD" id="SFLDS00003">
    <property type="entry name" value="Haloacid_Dehalogenase"/>
    <property type="match status" value="1"/>
</dbReference>
<dbReference type="PRINTS" id="PR00413">
    <property type="entry name" value="HADHALOGNASE"/>
</dbReference>
<dbReference type="SFLD" id="SFLDG01129">
    <property type="entry name" value="C1.5:_HAD__Beta-PGM__Phosphata"/>
    <property type="match status" value="1"/>
</dbReference>
<keyword evidence="4" id="KW-0119">Carbohydrate metabolism</keyword>
<keyword evidence="5" id="KW-0830">Ubiquinone</keyword>
<keyword evidence="5" id="KW-0808">Transferase</keyword>
<dbReference type="InterPro" id="IPR050155">
    <property type="entry name" value="HAD-like_hydrolase_sf"/>
</dbReference>
<keyword evidence="1" id="KW-0479">Metal-binding</keyword>
<dbReference type="NCBIfam" id="TIGR01549">
    <property type="entry name" value="HAD-SF-IA-v1"/>
    <property type="match status" value="1"/>
</dbReference>
<dbReference type="GO" id="GO:0008967">
    <property type="term" value="F:phosphoglycolate phosphatase activity"/>
    <property type="evidence" value="ECO:0007669"/>
    <property type="project" value="TreeGrafter"/>
</dbReference>
<dbReference type="InterPro" id="IPR023198">
    <property type="entry name" value="PGP-like_dom2"/>
</dbReference>
<organism evidence="5 6">
    <name type="scientific">Candidatus Methylopumilus planktonicus</name>
    <dbReference type="NCBI Taxonomy" id="1581557"/>
    <lineage>
        <taxon>Bacteria</taxon>
        <taxon>Pseudomonadati</taxon>
        <taxon>Pseudomonadota</taxon>
        <taxon>Betaproteobacteria</taxon>
        <taxon>Nitrosomonadales</taxon>
        <taxon>Methylophilaceae</taxon>
        <taxon>Candidatus Methylopumilus</taxon>
    </lineage>
</organism>
<evidence type="ECO:0000313" key="6">
    <source>
        <dbReference type="Proteomes" id="UP000064007"/>
    </source>
</evidence>
<dbReference type="Proteomes" id="UP000064007">
    <property type="component" value="Chromosome 1"/>
</dbReference>
<reference evidence="6" key="1">
    <citation type="submission" date="2014-12" db="EMBL/GenBank/DDBJ databases">
        <authorList>
            <person name="Salcher M.M."/>
        </authorList>
    </citation>
    <scope>NUCLEOTIDE SEQUENCE [LARGE SCALE GENOMIC DNA]</scope>
    <source>
        <strain evidence="6">MMS-10A-171</strain>
    </source>
</reference>
<evidence type="ECO:0000256" key="1">
    <source>
        <dbReference type="ARBA" id="ARBA00022723"/>
    </source>
</evidence>
<dbReference type="Gene3D" id="1.10.150.240">
    <property type="entry name" value="Putative phosphatase, domain 2"/>
    <property type="match status" value="1"/>
</dbReference>
<evidence type="ECO:0000313" key="5">
    <source>
        <dbReference type="EMBL" id="CEZ19759.1"/>
    </source>
</evidence>
<dbReference type="GO" id="GO:0008168">
    <property type="term" value="F:methyltransferase activity"/>
    <property type="evidence" value="ECO:0007669"/>
    <property type="project" value="UniProtKB-KW"/>
</dbReference>
<keyword evidence="2" id="KW-0378">Hydrolase</keyword>
<evidence type="ECO:0000256" key="2">
    <source>
        <dbReference type="ARBA" id="ARBA00022801"/>
    </source>
</evidence>
<dbReference type="KEGG" id="mbat:BN1208_0874"/>
<evidence type="ECO:0000256" key="3">
    <source>
        <dbReference type="ARBA" id="ARBA00022842"/>
    </source>
</evidence>
<dbReference type="InterPro" id="IPR023214">
    <property type="entry name" value="HAD_sf"/>
</dbReference>
<keyword evidence="3" id="KW-0460">Magnesium</keyword>
<evidence type="ECO:0000256" key="4">
    <source>
        <dbReference type="ARBA" id="ARBA00023277"/>
    </source>
</evidence>
<dbReference type="EMBL" id="LN827929">
    <property type="protein sequence ID" value="CEZ19759.1"/>
    <property type="molecule type" value="Genomic_DNA"/>
</dbReference>
<dbReference type="Gene3D" id="3.40.50.1000">
    <property type="entry name" value="HAD superfamily/HAD-like"/>
    <property type="match status" value="1"/>
</dbReference>
<dbReference type="GO" id="GO:0032259">
    <property type="term" value="P:methylation"/>
    <property type="evidence" value="ECO:0007669"/>
    <property type="project" value="UniProtKB-KW"/>
</dbReference>
<dbReference type="GO" id="GO:0046872">
    <property type="term" value="F:metal ion binding"/>
    <property type="evidence" value="ECO:0007669"/>
    <property type="project" value="UniProtKB-KW"/>
</dbReference>
<dbReference type="HOGENOM" id="CLU_045011_19_1_4"/>
<keyword evidence="6" id="KW-1185">Reference proteome</keyword>
<dbReference type="AlphaFoldDB" id="A0A0D6EWD1"/>
<dbReference type="GO" id="GO:0005829">
    <property type="term" value="C:cytosol"/>
    <property type="evidence" value="ECO:0007669"/>
    <property type="project" value="TreeGrafter"/>
</dbReference>
<dbReference type="SUPFAM" id="SSF56784">
    <property type="entry name" value="HAD-like"/>
    <property type="match status" value="1"/>
</dbReference>
<gene>
    <name evidence="5" type="ORF">BN1208_0874</name>
</gene>
<dbReference type="PANTHER" id="PTHR43434">
    <property type="entry name" value="PHOSPHOGLYCOLATE PHOSPHATASE"/>
    <property type="match status" value="1"/>
</dbReference>
<dbReference type="Pfam" id="PF13419">
    <property type="entry name" value="HAD_2"/>
    <property type="match status" value="1"/>
</dbReference>
<dbReference type="InterPro" id="IPR036412">
    <property type="entry name" value="HAD-like_sf"/>
</dbReference>
<proteinExistence type="predicted"/>
<name>A0A0D6EWD1_9PROT</name>
<dbReference type="PANTHER" id="PTHR43434:SF23">
    <property type="entry name" value="PHOSPHOGLYCOLATE PHOSPHATASE"/>
    <property type="match status" value="1"/>
</dbReference>
<protein>
    <submittedName>
        <fullName evidence="5">Similar to phosphoglycolate phosphatase,clustered with ubiquinone biosynthesis SAM-dependent O-methyltransferase</fullName>
    </submittedName>
</protein>
<dbReference type="InterPro" id="IPR006439">
    <property type="entry name" value="HAD-SF_hydro_IA"/>
</dbReference>